<reference evidence="3 4" key="1">
    <citation type="submission" date="2010-04" db="EMBL/GenBank/DDBJ databases">
        <authorList>
            <person name="Weinstock G."/>
            <person name="Sodergren E."/>
            <person name="Clifton S."/>
            <person name="Fulton L."/>
            <person name="Fulton B."/>
            <person name="Courtney L."/>
            <person name="Fronick C."/>
            <person name="Harrison M."/>
            <person name="Strong C."/>
            <person name="Farmer C."/>
            <person name="Delahaunty K."/>
            <person name="Markovic C."/>
            <person name="Hall O."/>
            <person name="Minx P."/>
            <person name="Tomlinson C."/>
            <person name="Mitreva M."/>
            <person name="Hou S."/>
            <person name="Wollam A."/>
            <person name="Pepin K.H."/>
            <person name="Johnson M."/>
            <person name="Bhonagiri V."/>
            <person name="Zhang X."/>
            <person name="Suruliraj S."/>
            <person name="Warren W."/>
            <person name="Chinwalla A."/>
            <person name="Mardis E.R."/>
            <person name="Wilson R.K."/>
        </authorList>
    </citation>
    <scope>NUCLEOTIDE SEQUENCE [LARGE SCALE GENOMIC DNA]</scope>
    <source>
        <strain evidence="3 4">DSM 20306</strain>
    </source>
</reference>
<keyword evidence="2" id="KW-0472">Membrane</keyword>
<dbReference type="Proteomes" id="UP000006015">
    <property type="component" value="Unassembled WGS sequence"/>
</dbReference>
<sequence length="218" mass="23459">MVKISAMPENTPDKQHAPLSNAQRIHEAEQSTQNSFAQYKGSAKTETWMWIVGILVVIIVVAAAVFAGVRYLAEPEEQPILDKQLVEVDESAPVETLDGGLVGTFAGEFNAGPDNSWQGAISFAGATAILAYPHSGCQALLQLTPPEQADASADDGSVYTYDTQALNRKCVSDGYWEFEEDSGAVSAQYFEVNNDGETELKAAAQLTRNLDELVASAR</sequence>
<evidence type="ECO:0000313" key="3">
    <source>
        <dbReference type="EMBL" id="EFG81968.1"/>
    </source>
</evidence>
<evidence type="ECO:0008006" key="5">
    <source>
        <dbReference type="Google" id="ProtNLM"/>
    </source>
</evidence>
<evidence type="ECO:0000256" key="1">
    <source>
        <dbReference type="SAM" id="MobiDB-lite"/>
    </source>
</evidence>
<dbReference type="EMBL" id="ADNS01000004">
    <property type="protein sequence ID" value="EFG81968.1"/>
    <property type="molecule type" value="Genomic_DNA"/>
</dbReference>
<organism evidence="3 4">
    <name type="scientific">Corynebacterium ammoniagenes DSM 20306</name>
    <dbReference type="NCBI Taxonomy" id="649754"/>
    <lineage>
        <taxon>Bacteria</taxon>
        <taxon>Bacillati</taxon>
        <taxon>Actinomycetota</taxon>
        <taxon>Actinomycetes</taxon>
        <taxon>Mycobacteriales</taxon>
        <taxon>Corynebacteriaceae</taxon>
        <taxon>Corynebacterium</taxon>
    </lineage>
</organism>
<evidence type="ECO:0000256" key="2">
    <source>
        <dbReference type="SAM" id="Phobius"/>
    </source>
</evidence>
<feature type="region of interest" description="Disordered" evidence="1">
    <location>
        <begin position="1"/>
        <end position="27"/>
    </location>
</feature>
<keyword evidence="2" id="KW-0812">Transmembrane</keyword>
<evidence type="ECO:0000313" key="4">
    <source>
        <dbReference type="Proteomes" id="UP000006015"/>
    </source>
</evidence>
<name>A0ABN0AGH2_CORAM</name>
<gene>
    <name evidence="3" type="ORF">HMPREF0281_00673</name>
</gene>
<accession>A0ABN0AGH2</accession>
<keyword evidence="2" id="KW-1133">Transmembrane helix</keyword>
<keyword evidence="4" id="KW-1185">Reference proteome</keyword>
<feature type="transmembrane region" description="Helical" evidence="2">
    <location>
        <begin position="48"/>
        <end position="73"/>
    </location>
</feature>
<protein>
    <recommendedName>
        <fullName evidence="5">Lipase chaperone</fullName>
    </recommendedName>
</protein>
<proteinExistence type="predicted"/>
<comment type="caution">
    <text evidence="3">The sequence shown here is derived from an EMBL/GenBank/DDBJ whole genome shotgun (WGS) entry which is preliminary data.</text>
</comment>